<feature type="domain" description="Helix-hairpin-helix DNA-binding motif class 1" evidence="7">
    <location>
        <begin position="72"/>
        <end position="91"/>
    </location>
</feature>
<evidence type="ECO:0000256" key="6">
    <source>
        <dbReference type="HAMAP-Rule" id="MF_00031"/>
    </source>
</evidence>
<evidence type="ECO:0000256" key="4">
    <source>
        <dbReference type="ARBA" id="ARBA00023172"/>
    </source>
</evidence>
<dbReference type="GO" id="GO:0048476">
    <property type="term" value="C:Holliday junction resolvase complex"/>
    <property type="evidence" value="ECO:0007669"/>
    <property type="project" value="UniProtKB-UniRule"/>
</dbReference>
<evidence type="ECO:0000256" key="3">
    <source>
        <dbReference type="ARBA" id="ARBA00023125"/>
    </source>
</evidence>
<dbReference type="SMART" id="SM00278">
    <property type="entry name" value="HhH1"/>
    <property type="match status" value="2"/>
</dbReference>
<comment type="subunit">
    <text evidence="6">Homotetramer. Forms an RuvA(8)-RuvB(12)-Holliday junction (HJ) complex. HJ DNA is sandwiched between 2 RuvA tetramers; dsDNA enters through RuvA and exits via RuvB. An RuvB hexamer assembles on each DNA strand where it exits the tetramer. Each RuvB hexamer is contacted by two RuvA subunits (via domain III) on 2 adjacent RuvB subunits; this complex drives branch migration. In the full resolvosome a probable DNA-RuvA(4)-RuvB(12)-RuvC(2) complex forms which resolves the HJ.</text>
</comment>
<comment type="domain">
    <text evidence="6">Has three domains with a flexible linker between the domains II and III and assumes an 'L' shape. Domain III is highly mobile and contacts RuvB.</text>
</comment>
<keyword evidence="5 6" id="KW-0234">DNA repair</keyword>
<keyword evidence="9" id="KW-1185">Reference proteome</keyword>
<dbReference type="Gene3D" id="2.40.50.140">
    <property type="entry name" value="Nucleic acid-binding proteins"/>
    <property type="match status" value="1"/>
</dbReference>
<keyword evidence="1 6" id="KW-0963">Cytoplasm</keyword>
<dbReference type="STRING" id="1123282.SAMN02745823_00512"/>
<reference evidence="8 9" key="1">
    <citation type="submission" date="2016-11" db="EMBL/GenBank/DDBJ databases">
        <authorList>
            <person name="Jaros S."/>
            <person name="Januszkiewicz K."/>
            <person name="Wedrychowicz H."/>
        </authorList>
    </citation>
    <scope>NUCLEOTIDE SEQUENCE [LARGE SCALE GENOMIC DNA]</scope>
    <source>
        <strain evidence="8 9">DSM 10068</strain>
    </source>
</reference>
<dbReference type="Proteomes" id="UP000183995">
    <property type="component" value="Unassembled WGS sequence"/>
</dbReference>
<dbReference type="SUPFAM" id="SSF46929">
    <property type="entry name" value="DNA helicase RuvA subunit, C-terminal domain"/>
    <property type="match status" value="1"/>
</dbReference>
<keyword evidence="4 6" id="KW-0233">DNA recombination</keyword>
<dbReference type="InterPro" id="IPR010994">
    <property type="entry name" value="RuvA_2-like"/>
</dbReference>
<dbReference type="GO" id="GO:0009379">
    <property type="term" value="C:Holliday junction helicase complex"/>
    <property type="evidence" value="ECO:0007669"/>
    <property type="project" value="InterPro"/>
</dbReference>
<dbReference type="Pfam" id="PF01330">
    <property type="entry name" value="RuvA_N"/>
    <property type="match status" value="1"/>
</dbReference>
<evidence type="ECO:0000313" key="9">
    <source>
        <dbReference type="Proteomes" id="UP000183995"/>
    </source>
</evidence>
<dbReference type="EMBL" id="FQXV01000001">
    <property type="protein sequence ID" value="SHH62097.1"/>
    <property type="molecule type" value="Genomic_DNA"/>
</dbReference>
<dbReference type="Gene3D" id="1.10.8.10">
    <property type="entry name" value="DNA helicase RuvA subunit, C-terminal domain"/>
    <property type="match status" value="1"/>
</dbReference>
<keyword evidence="8" id="KW-0378">Hydrolase</keyword>
<dbReference type="GO" id="GO:0009378">
    <property type="term" value="F:four-way junction helicase activity"/>
    <property type="evidence" value="ECO:0007669"/>
    <property type="project" value="InterPro"/>
</dbReference>
<comment type="function">
    <text evidence="6">The RuvA-RuvB-RuvC complex processes Holliday junction (HJ) DNA during genetic recombination and DNA repair, while the RuvA-RuvB complex plays an important role in the rescue of blocked DNA replication forks via replication fork reversal (RFR). RuvA specifically binds to HJ cruciform DNA, conferring on it an open structure. The RuvB hexamer acts as an ATP-dependent pump, pulling dsDNA into and through the RuvAB complex. HJ branch migration allows RuvC to scan DNA until it finds its consensus sequence, where it cleaves and resolves the cruciform DNA.</text>
</comment>
<keyword evidence="3 6" id="KW-0238">DNA-binding</keyword>
<protein>
    <recommendedName>
        <fullName evidence="6">Holliday junction branch migration complex subunit RuvA</fullName>
    </recommendedName>
</protein>
<feature type="region of interest" description="Domain III" evidence="6">
    <location>
        <begin position="152"/>
        <end position="201"/>
    </location>
</feature>
<dbReference type="InterPro" id="IPR000085">
    <property type="entry name" value="RuvA"/>
</dbReference>
<keyword evidence="2 6" id="KW-0227">DNA damage</keyword>
<keyword evidence="8" id="KW-0547">Nucleotide-binding</keyword>
<dbReference type="InterPro" id="IPR013849">
    <property type="entry name" value="DNA_helicase_Holl-junc_RuvA_I"/>
</dbReference>
<accession>A0A1M5UGK7</accession>
<dbReference type="NCBIfam" id="TIGR00084">
    <property type="entry name" value="ruvA"/>
    <property type="match status" value="1"/>
</dbReference>
<dbReference type="Pfam" id="PF07499">
    <property type="entry name" value="RuvA_C"/>
    <property type="match status" value="1"/>
</dbReference>
<organism evidence="8 9">
    <name type="scientific">Sporobacter termitidis DSM 10068</name>
    <dbReference type="NCBI Taxonomy" id="1123282"/>
    <lineage>
        <taxon>Bacteria</taxon>
        <taxon>Bacillati</taxon>
        <taxon>Bacillota</taxon>
        <taxon>Clostridia</taxon>
        <taxon>Eubacteriales</taxon>
        <taxon>Oscillospiraceae</taxon>
        <taxon>Sporobacter</taxon>
    </lineage>
</organism>
<dbReference type="InterPro" id="IPR011114">
    <property type="entry name" value="RuvA_C"/>
</dbReference>
<dbReference type="GO" id="GO:0006310">
    <property type="term" value="P:DNA recombination"/>
    <property type="evidence" value="ECO:0007669"/>
    <property type="project" value="UniProtKB-UniRule"/>
</dbReference>
<dbReference type="CDD" id="cd14332">
    <property type="entry name" value="UBA_RuvA_C"/>
    <property type="match status" value="1"/>
</dbReference>
<evidence type="ECO:0000259" key="7">
    <source>
        <dbReference type="SMART" id="SM00278"/>
    </source>
</evidence>
<sequence length="201" mass="21386">MFYYLEGVVTIIEQNLAVMDAGGAGYACYTTAHTLSRLEIGKKARLYTYCNIKEDAFDIFGFYDMSEKRFFEQLLTVSGVGPKAALSILSAGTPETLAVAIVAGDERMLTLAPGIGKKLAQRVILELKDKVAKESAGLKGQDFIPVPAGAEAAGSKLSDAQAALAVLGYSPAEIATALRGMELDALTVEEIIRSVLKSSLK</sequence>
<comment type="caution">
    <text evidence="6">Lacks conserved residue(s) required for the propagation of feature annotation.</text>
</comment>
<dbReference type="OrthoDB" id="5293449at2"/>
<dbReference type="GO" id="GO:0000400">
    <property type="term" value="F:four-way junction DNA binding"/>
    <property type="evidence" value="ECO:0007669"/>
    <property type="project" value="UniProtKB-UniRule"/>
</dbReference>
<dbReference type="GO" id="GO:0006281">
    <property type="term" value="P:DNA repair"/>
    <property type="evidence" value="ECO:0007669"/>
    <property type="project" value="UniProtKB-UniRule"/>
</dbReference>
<dbReference type="Gene3D" id="1.10.150.20">
    <property type="entry name" value="5' to 3' exonuclease, C-terminal subdomain"/>
    <property type="match status" value="1"/>
</dbReference>
<dbReference type="InterPro" id="IPR003583">
    <property type="entry name" value="Hlx-hairpin-Hlx_DNA-bd_motif"/>
</dbReference>
<dbReference type="Pfam" id="PF14520">
    <property type="entry name" value="HHH_5"/>
    <property type="match status" value="1"/>
</dbReference>
<dbReference type="GO" id="GO:0005524">
    <property type="term" value="F:ATP binding"/>
    <property type="evidence" value="ECO:0007669"/>
    <property type="project" value="InterPro"/>
</dbReference>
<gene>
    <name evidence="6" type="primary">ruvA</name>
    <name evidence="8" type="ORF">SAMN02745823_00512</name>
</gene>
<evidence type="ECO:0000256" key="5">
    <source>
        <dbReference type="ARBA" id="ARBA00023204"/>
    </source>
</evidence>
<feature type="domain" description="Helix-hairpin-helix DNA-binding motif class 1" evidence="7">
    <location>
        <begin position="107"/>
        <end position="126"/>
    </location>
</feature>
<dbReference type="SUPFAM" id="SSF47781">
    <property type="entry name" value="RuvA domain 2-like"/>
    <property type="match status" value="1"/>
</dbReference>
<dbReference type="AlphaFoldDB" id="A0A1M5UGK7"/>
<dbReference type="InterPro" id="IPR012340">
    <property type="entry name" value="NA-bd_OB-fold"/>
</dbReference>
<evidence type="ECO:0000313" key="8">
    <source>
        <dbReference type="EMBL" id="SHH62097.1"/>
    </source>
</evidence>
<evidence type="ECO:0000256" key="2">
    <source>
        <dbReference type="ARBA" id="ARBA00022763"/>
    </source>
</evidence>
<dbReference type="InterPro" id="IPR036267">
    <property type="entry name" value="RuvA_C_sf"/>
</dbReference>
<keyword evidence="8" id="KW-0347">Helicase</keyword>
<evidence type="ECO:0000256" key="1">
    <source>
        <dbReference type="ARBA" id="ARBA00022490"/>
    </source>
</evidence>
<proteinExistence type="inferred from homology"/>
<dbReference type="SUPFAM" id="SSF50249">
    <property type="entry name" value="Nucleic acid-binding proteins"/>
    <property type="match status" value="1"/>
</dbReference>
<name>A0A1M5UGK7_9FIRM</name>
<dbReference type="RefSeq" id="WP_073076048.1">
    <property type="nucleotide sequence ID" value="NZ_FQXV01000001.1"/>
</dbReference>
<dbReference type="HAMAP" id="MF_00031">
    <property type="entry name" value="DNA_HJ_migration_RuvA"/>
    <property type="match status" value="1"/>
</dbReference>
<comment type="similarity">
    <text evidence="6">Belongs to the RuvA family.</text>
</comment>
<comment type="subcellular location">
    <subcellularLocation>
        <location evidence="6">Cytoplasm</location>
    </subcellularLocation>
</comment>
<dbReference type="GO" id="GO:0005737">
    <property type="term" value="C:cytoplasm"/>
    <property type="evidence" value="ECO:0007669"/>
    <property type="project" value="UniProtKB-SubCell"/>
</dbReference>
<keyword evidence="8" id="KW-0067">ATP-binding</keyword>